<protein>
    <submittedName>
        <fullName evidence="3">Uncharacterized protein</fullName>
    </submittedName>
</protein>
<dbReference type="RefSeq" id="WP_140022486.1">
    <property type="nucleotide sequence ID" value="NZ_JACIEX010000005.1"/>
</dbReference>
<evidence type="ECO:0000313" key="5">
    <source>
        <dbReference type="Proteomes" id="UP000553980"/>
    </source>
</evidence>
<reference evidence="3 4" key="1">
    <citation type="journal article" date="2011" name="Int. J. Syst. Evol. Microbiol.">
        <title>Ochrobactrum pecoris sp. nov., isolated from farm animals.</title>
        <authorList>
            <person name="Kampfer P."/>
            <person name="Huber B."/>
            <person name="Busse H.J."/>
            <person name="Scholz H.C."/>
            <person name="Tomaso H."/>
            <person name="Hotzel H."/>
            <person name="Melzer F."/>
        </authorList>
    </citation>
    <scope>NUCLEOTIDE SEQUENCE [LARGE SCALE GENOMIC DNA]</scope>
    <source>
        <strain evidence="3 4">08RB2639</strain>
    </source>
</reference>
<comment type="caution">
    <text evidence="3">The sequence shown here is derived from an EMBL/GenBank/DDBJ whole genome shotgun (WGS) entry which is preliminary data.</text>
</comment>
<reference evidence="2 5" key="3">
    <citation type="submission" date="2020-08" db="EMBL/GenBank/DDBJ databases">
        <title>Genomic Encyclopedia of Type Strains, Phase IV (KMG-IV): sequencing the most valuable type-strain genomes for metagenomic binning, comparative biology and taxonomic classification.</title>
        <authorList>
            <person name="Goeker M."/>
        </authorList>
    </citation>
    <scope>NUCLEOTIDE SEQUENCE [LARGE SCALE GENOMIC DNA]</scope>
    <source>
        <strain evidence="2 5">DSM 23868</strain>
    </source>
</reference>
<organism evidence="3 4">
    <name type="scientific">Brucella pecoris</name>
    <dbReference type="NCBI Taxonomy" id="867683"/>
    <lineage>
        <taxon>Bacteria</taxon>
        <taxon>Pseudomonadati</taxon>
        <taxon>Pseudomonadota</taxon>
        <taxon>Alphaproteobacteria</taxon>
        <taxon>Hyphomicrobiales</taxon>
        <taxon>Brucellaceae</taxon>
        <taxon>Brucella/Ochrobactrum group</taxon>
        <taxon>Brucella</taxon>
    </lineage>
</organism>
<feature type="region of interest" description="Disordered" evidence="1">
    <location>
        <begin position="1"/>
        <end position="21"/>
    </location>
</feature>
<name>A0A5C5CDQ8_9HYPH</name>
<dbReference type="EMBL" id="JACIEX010000005">
    <property type="protein sequence ID" value="MBB4094089.1"/>
    <property type="molecule type" value="Genomic_DNA"/>
</dbReference>
<dbReference type="Proteomes" id="UP000553980">
    <property type="component" value="Unassembled WGS sequence"/>
</dbReference>
<proteinExistence type="predicted"/>
<evidence type="ECO:0000256" key="1">
    <source>
        <dbReference type="SAM" id="MobiDB-lite"/>
    </source>
</evidence>
<reference evidence="3" key="2">
    <citation type="submission" date="2019-06" db="EMBL/GenBank/DDBJ databases">
        <authorList>
            <person name="Hu M."/>
        </authorList>
    </citation>
    <scope>NUCLEOTIDE SEQUENCE</scope>
    <source>
        <strain evidence="3">08RB2639</strain>
    </source>
</reference>
<gene>
    <name evidence="3" type="ORF">FIB18_20585</name>
    <name evidence="2" type="ORF">GGQ79_002608</name>
</gene>
<evidence type="ECO:0000313" key="3">
    <source>
        <dbReference type="EMBL" id="TNV09460.1"/>
    </source>
</evidence>
<dbReference type="EMBL" id="VEWK01000013">
    <property type="protein sequence ID" value="TNV09460.1"/>
    <property type="molecule type" value="Genomic_DNA"/>
</dbReference>
<dbReference type="Proteomes" id="UP000313390">
    <property type="component" value="Unassembled WGS sequence"/>
</dbReference>
<accession>A0A5C5CDQ8</accession>
<sequence>MIRRTSSERPRTAAERQRDCRARQRRGDVIFPLALPGEAVRDFLIETGHLKEWDDDDPERVKEALEVAFRDYVTRDGS</sequence>
<keyword evidence="5" id="KW-1185">Reference proteome</keyword>
<evidence type="ECO:0000313" key="2">
    <source>
        <dbReference type="EMBL" id="MBB4094089.1"/>
    </source>
</evidence>
<dbReference type="AlphaFoldDB" id="A0A5C5CDQ8"/>
<evidence type="ECO:0000313" key="4">
    <source>
        <dbReference type="Proteomes" id="UP000313390"/>
    </source>
</evidence>